<evidence type="ECO:0000256" key="5">
    <source>
        <dbReference type="PROSITE-ProRule" id="PRU01248"/>
    </source>
</evidence>
<comment type="caution">
    <text evidence="8">The sequence shown here is derived from an EMBL/GenBank/DDBJ whole genome shotgun (WGS) entry which is preliminary data.</text>
</comment>
<evidence type="ECO:0000313" key="8">
    <source>
        <dbReference type="EMBL" id="KFN02513.1"/>
    </source>
</evidence>
<dbReference type="Pfam" id="PF14659">
    <property type="entry name" value="Phage_int_SAM_3"/>
    <property type="match status" value="1"/>
</dbReference>
<dbReference type="Gene3D" id="1.10.150.130">
    <property type="match status" value="1"/>
</dbReference>
<dbReference type="Proteomes" id="UP000029389">
    <property type="component" value="Unassembled WGS sequence"/>
</dbReference>
<organism evidence="8 10">
    <name type="scientific">Bacillus clarus</name>
    <dbReference type="NCBI Taxonomy" id="2338372"/>
    <lineage>
        <taxon>Bacteria</taxon>
        <taxon>Bacillati</taxon>
        <taxon>Bacillota</taxon>
        <taxon>Bacilli</taxon>
        <taxon>Bacillales</taxon>
        <taxon>Bacillaceae</taxon>
        <taxon>Bacillus</taxon>
        <taxon>Bacillus cereus group</taxon>
    </lineage>
</organism>
<sequence length="376" mass="44086">MKGSVLQDKKRGSWYFSFDLGKDPFTGRRRQIKRRGFKTEKEAEDALIKVQAEMLNDEFLDLSQMTYSKYLDEWFEERRIYLQKSTYEIHLIYCENVIKPRLGHFQLQKIEPIHIQKFVNNLVNETSYSSHTVHLVFRIVSASLKKAKTMKLIKTNPATGTTLPKRQRKEMDVWSLAQVNYFIIESKSIKRLTRVYIACVMALLTGMRQGEIMGLRWKDIDFDRNVIYIKQTLTQAAEIKVGAKNASSVRSIHIPDKLVNELRVHRKMILEERLYHGRDYEDNDLIVCTRTGKPMIPRNLRKEFYNLTGKLGLPKIRFHDLRHTHATMLIQQNVNVKLIADRLGHSDIETTLNTYSHVLPDMQKSVSDKLDKIMNI</sequence>
<reference evidence="9 11" key="2">
    <citation type="submission" date="2018-08" db="EMBL/GenBank/DDBJ databases">
        <title>Bacillus clarus sp. nov. strain PS00077A.</title>
        <authorList>
            <person name="Mendez Acevedo M."/>
            <person name="Carroll L."/>
            <person name="Mukherjee M."/>
            <person name="Wiedmann M."/>
            <person name="Kovac J."/>
        </authorList>
    </citation>
    <scope>NUCLEOTIDE SEQUENCE [LARGE SCALE GENOMIC DNA]</scope>
    <source>
        <strain evidence="9 11">PS00077A</strain>
    </source>
</reference>
<evidence type="ECO:0000313" key="10">
    <source>
        <dbReference type="Proteomes" id="UP000029389"/>
    </source>
</evidence>
<dbReference type="EMBL" id="JMQC01000008">
    <property type="protein sequence ID" value="KFN02513.1"/>
    <property type="molecule type" value="Genomic_DNA"/>
</dbReference>
<dbReference type="EMBL" id="QVOD01000014">
    <property type="protein sequence ID" value="RFT66471.1"/>
    <property type="molecule type" value="Genomic_DNA"/>
</dbReference>
<dbReference type="GO" id="GO:0015074">
    <property type="term" value="P:DNA integration"/>
    <property type="evidence" value="ECO:0007669"/>
    <property type="project" value="UniProtKB-KW"/>
</dbReference>
<dbReference type="InterPro" id="IPR013762">
    <property type="entry name" value="Integrase-like_cat_sf"/>
</dbReference>
<protein>
    <submittedName>
        <fullName evidence="8">Phage integrase family protein</fullName>
    </submittedName>
    <submittedName>
        <fullName evidence="9">Site-specific integrase</fullName>
    </submittedName>
</protein>
<feature type="domain" description="Tyr recombinase" evidence="6">
    <location>
        <begin position="169"/>
        <end position="368"/>
    </location>
</feature>
<comment type="similarity">
    <text evidence="1">Belongs to the 'phage' integrase family.</text>
</comment>
<dbReference type="Proteomes" id="UP000264294">
    <property type="component" value="Unassembled WGS sequence"/>
</dbReference>
<dbReference type="CDD" id="cd01189">
    <property type="entry name" value="INT_ICEBs1_C_like"/>
    <property type="match status" value="1"/>
</dbReference>
<dbReference type="PATRIC" id="fig|1405.8.peg.582"/>
<name>A0A090YWT7_9BACI</name>
<evidence type="ECO:0000313" key="9">
    <source>
        <dbReference type="EMBL" id="RFT66471.1"/>
    </source>
</evidence>
<dbReference type="Pfam" id="PF00589">
    <property type="entry name" value="Phage_integrase"/>
    <property type="match status" value="1"/>
</dbReference>
<dbReference type="Gene3D" id="1.10.443.10">
    <property type="entry name" value="Intergrase catalytic core"/>
    <property type="match status" value="1"/>
</dbReference>
<dbReference type="PROSITE" id="PS51900">
    <property type="entry name" value="CB"/>
    <property type="match status" value="1"/>
</dbReference>
<keyword evidence="2" id="KW-0229">DNA integration</keyword>
<dbReference type="InterPro" id="IPR050090">
    <property type="entry name" value="Tyrosine_recombinase_XerCD"/>
</dbReference>
<dbReference type="GO" id="GO:0006310">
    <property type="term" value="P:DNA recombination"/>
    <property type="evidence" value="ECO:0007669"/>
    <property type="project" value="UniProtKB-KW"/>
</dbReference>
<dbReference type="RefSeq" id="WP_042979080.1">
    <property type="nucleotide sequence ID" value="NZ_JMQC01000008.1"/>
</dbReference>
<keyword evidence="4" id="KW-0233">DNA recombination</keyword>
<keyword evidence="3 5" id="KW-0238">DNA-binding</keyword>
<dbReference type="Pfam" id="PF14657">
    <property type="entry name" value="Arm-DNA-bind_4"/>
    <property type="match status" value="1"/>
</dbReference>
<dbReference type="PROSITE" id="PS51898">
    <property type="entry name" value="TYR_RECOMBINASE"/>
    <property type="match status" value="1"/>
</dbReference>
<evidence type="ECO:0000256" key="1">
    <source>
        <dbReference type="ARBA" id="ARBA00008857"/>
    </source>
</evidence>
<dbReference type="GO" id="GO:0003677">
    <property type="term" value="F:DNA binding"/>
    <property type="evidence" value="ECO:0007669"/>
    <property type="project" value="UniProtKB-UniRule"/>
</dbReference>
<dbReference type="InterPro" id="IPR011010">
    <property type="entry name" value="DNA_brk_join_enz"/>
</dbReference>
<evidence type="ECO:0000256" key="2">
    <source>
        <dbReference type="ARBA" id="ARBA00022908"/>
    </source>
</evidence>
<dbReference type="SUPFAM" id="SSF56349">
    <property type="entry name" value="DNA breaking-rejoining enzymes"/>
    <property type="match status" value="1"/>
</dbReference>
<accession>A0A090YWT7</accession>
<dbReference type="InterPro" id="IPR004107">
    <property type="entry name" value="Integrase_SAM-like_N"/>
</dbReference>
<dbReference type="InterPro" id="IPR002104">
    <property type="entry name" value="Integrase_catalytic"/>
</dbReference>
<evidence type="ECO:0000256" key="4">
    <source>
        <dbReference type="ARBA" id="ARBA00023172"/>
    </source>
</evidence>
<dbReference type="InterPro" id="IPR044068">
    <property type="entry name" value="CB"/>
</dbReference>
<reference evidence="8 10" key="1">
    <citation type="submission" date="2014-04" db="EMBL/GenBank/DDBJ databases">
        <authorList>
            <person name="Bishop-Lilly K.A."/>
            <person name="Broomall S.M."/>
            <person name="Chain P.S."/>
            <person name="Chertkov O."/>
            <person name="Coyne S.R."/>
            <person name="Daligault H.E."/>
            <person name="Davenport K.W."/>
            <person name="Erkkila T."/>
            <person name="Frey K.G."/>
            <person name="Gibbons H.S."/>
            <person name="Gu W."/>
            <person name="Jaissle J."/>
            <person name="Johnson S.L."/>
            <person name="Koroleva G.I."/>
            <person name="Ladner J.T."/>
            <person name="Lo C.-C."/>
            <person name="Minogue T.D."/>
            <person name="Munk C."/>
            <person name="Palacios G.F."/>
            <person name="Redden C.L."/>
            <person name="Rosenzweig C.N."/>
            <person name="Scholz M.B."/>
            <person name="Teshima H."/>
            <person name="Xu Y."/>
        </authorList>
    </citation>
    <scope>NUCLEOTIDE SEQUENCE [LARGE SCALE GENOMIC DNA]</scope>
    <source>
        <strain evidence="8 10">BHP</strain>
    </source>
</reference>
<evidence type="ECO:0000259" key="6">
    <source>
        <dbReference type="PROSITE" id="PS51898"/>
    </source>
</evidence>
<evidence type="ECO:0000313" key="11">
    <source>
        <dbReference type="Proteomes" id="UP000264294"/>
    </source>
</evidence>
<feature type="domain" description="Core-binding (CB)" evidence="7">
    <location>
        <begin position="65"/>
        <end position="148"/>
    </location>
</feature>
<evidence type="ECO:0000256" key="3">
    <source>
        <dbReference type="ARBA" id="ARBA00023125"/>
    </source>
</evidence>
<evidence type="ECO:0000259" key="7">
    <source>
        <dbReference type="PROSITE" id="PS51900"/>
    </source>
</evidence>
<dbReference type="AlphaFoldDB" id="A0A090YWT7"/>
<dbReference type="InterPro" id="IPR028259">
    <property type="entry name" value="AP2-like_int_N"/>
</dbReference>
<dbReference type="PANTHER" id="PTHR30349">
    <property type="entry name" value="PHAGE INTEGRASE-RELATED"/>
    <property type="match status" value="1"/>
</dbReference>
<proteinExistence type="inferred from homology"/>
<keyword evidence="11" id="KW-1185">Reference proteome</keyword>
<gene>
    <name evidence="9" type="ORF">D0U04_13560</name>
    <name evidence="8" type="ORF">DJ93_410</name>
</gene>
<dbReference type="PANTHER" id="PTHR30349:SF64">
    <property type="entry name" value="PROPHAGE INTEGRASE INTD-RELATED"/>
    <property type="match status" value="1"/>
</dbReference>
<dbReference type="InterPro" id="IPR010998">
    <property type="entry name" value="Integrase_recombinase_N"/>
</dbReference>